<evidence type="ECO:0000313" key="2">
    <source>
        <dbReference type="Proteomes" id="UP001055879"/>
    </source>
</evidence>
<dbReference type="EMBL" id="CM042047">
    <property type="protein sequence ID" value="KAI3769728.1"/>
    <property type="molecule type" value="Genomic_DNA"/>
</dbReference>
<organism evidence="1 2">
    <name type="scientific">Arctium lappa</name>
    <name type="common">Greater burdock</name>
    <name type="synonym">Lappa major</name>
    <dbReference type="NCBI Taxonomy" id="4217"/>
    <lineage>
        <taxon>Eukaryota</taxon>
        <taxon>Viridiplantae</taxon>
        <taxon>Streptophyta</taxon>
        <taxon>Embryophyta</taxon>
        <taxon>Tracheophyta</taxon>
        <taxon>Spermatophyta</taxon>
        <taxon>Magnoliopsida</taxon>
        <taxon>eudicotyledons</taxon>
        <taxon>Gunneridae</taxon>
        <taxon>Pentapetalae</taxon>
        <taxon>asterids</taxon>
        <taxon>campanulids</taxon>
        <taxon>Asterales</taxon>
        <taxon>Asteraceae</taxon>
        <taxon>Carduoideae</taxon>
        <taxon>Cardueae</taxon>
        <taxon>Arctiinae</taxon>
        <taxon>Arctium</taxon>
    </lineage>
</organism>
<name>A0ACB9FG01_ARCLA</name>
<keyword evidence="2" id="KW-1185">Reference proteome</keyword>
<sequence>MNLSSTANPLRKKLRDQRDVSIVTLASFGSQTPSPPSNPSSKLSISTELIKLGYYNGKGSRDFSKPIKKSSPLAMERISAIVWIEAKSDYLVGKPVAMVF</sequence>
<reference evidence="2" key="1">
    <citation type="journal article" date="2022" name="Mol. Ecol. Resour.">
        <title>The genomes of chicory, endive, great burdock and yacon provide insights into Asteraceae palaeo-polyploidization history and plant inulin production.</title>
        <authorList>
            <person name="Fan W."/>
            <person name="Wang S."/>
            <person name="Wang H."/>
            <person name="Wang A."/>
            <person name="Jiang F."/>
            <person name="Liu H."/>
            <person name="Zhao H."/>
            <person name="Xu D."/>
            <person name="Zhang Y."/>
        </authorList>
    </citation>
    <scope>NUCLEOTIDE SEQUENCE [LARGE SCALE GENOMIC DNA]</scope>
    <source>
        <strain evidence="2">cv. Niubang</strain>
    </source>
</reference>
<protein>
    <submittedName>
        <fullName evidence="1">Uncharacterized protein</fullName>
    </submittedName>
</protein>
<accession>A0ACB9FG01</accession>
<reference evidence="1 2" key="2">
    <citation type="journal article" date="2022" name="Mol. Ecol. Resour.">
        <title>The genomes of chicory, endive, great burdock and yacon provide insights into Asteraceae paleo-polyploidization history and plant inulin production.</title>
        <authorList>
            <person name="Fan W."/>
            <person name="Wang S."/>
            <person name="Wang H."/>
            <person name="Wang A."/>
            <person name="Jiang F."/>
            <person name="Liu H."/>
            <person name="Zhao H."/>
            <person name="Xu D."/>
            <person name="Zhang Y."/>
        </authorList>
    </citation>
    <scope>NUCLEOTIDE SEQUENCE [LARGE SCALE GENOMIC DNA]</scope>
    <source>
        <strain evidence="2">cv. Niubang</strain>
    </source>
</reference>
<gene>
    <name evidence="1" type="ORF">L6452_00841</name>
</gene>
<evidence type="ECO:0000313" key="1">
    <source>
        <dbReference type="EMBL" id="KAI3769728.1"/>
    </source>
</evidence>
<comment type="caution">
    <text evidence="1">The sequence shown here is derived from an EMBL/GenBank/DDBJ whole genome shotgun (WGS) entry which is preliminary data.</text>
</comment>
<dbReference type="Proteomes" id="UP001055879">
    <property type="component" value="Linkage Group LG01"/>
</dbReference>
<proteinExistence type="predicted"/>